<name>A0A8J2KXE7_9HEXA</name>
<dbReference type="GO" id="GO:0062129">
    <property type="term" value="C:chitin-based extracellular matrix"/>
    <property type="evidence" value="ECO:0007669"/>
    <property type="project" value="TreeGrafter"/>
</dbReference>
<evidence type="ECO:0000256" key="1">
    <source>
        <dbReference type="ARBA" id="ARBA00022460"/>
    </source>
</evidence>
<feature type="non-terminal residue" evidence="3">
    <location>
        <position position="1"/>
    </location>
</feature>
<dbReference type="EMBL" id="CAJVCH010535210">
    <property type="protein sequence ID" value="CAG7825152.1"/>
    <property type="molecule type" value="Genomic_DNA"/>
</dbReference>
<dbReference type="PANTHER" id="PTHR10380:SF173">
    <property type="entry name" value="CUTICULAR PROTEIN 47EF, ISOFORM C-RELATED"/>
    <property type="match status" value="1"/>
</dbReference>
<evidence type="ECO:0000256" key="2">
    <source>
        <dbReference type="PROSITE-ProRule" id="PRU00497"/>
    </source>
</evidence>
<accession>A0A8J2KXE7</accession>
<dbReference type="AlphaFoldDB" id="A0A8J2KXE7"/>
<sequence length="105" mass="11112">EEHTSIRLNPGASGNADDALAGSAMITKKGSFSYLSPEGQTITTEYIADENGFQPKGQHLPVAPENTLEVVQAIREFEAAYDVAARAAAANPEVPQNNGYGGSRY</sequence>
<dbReference type="PROSITE" id="PS51155">
    <property type="entry name" value="CHIT_BIND_RR_2"/>
    <property type="match status" value="1"/>
</dbReference>
<gene>
    <name evidence="3" type="ORF">AFUS01_LOCUS35276</name>
</gene>
<dbReference type="Pfam" id="PF00379">
    <property type="entry name" value="Chitin_bind_4"/>
    <property type="match status" value="1"/>
</dbReference>
<keyword evidence="1 2" id="KW-0193">Cuticle</keyword>
<dbReference type="GO" id="GO:0008010">
    <property type="term" value="F:structural constituent of chitin-based larval cuticle"/>
    <property type="evidence" value="ECO:0007669"/>
    <property type="project" value="TreeGrafter"/>
</dbReference>
<dbReference type="PROSITE" id="PS00233">
    <property type="entry name" value="CHIT_BIND_RR_1"/>
    <property type="match status" value="1"/>
</dbReference>
<dbReference type="OrthoDB" id="7255276at2759"/>
<protein>
    <submittedName>
        <fullName evidence="3">Uncharacterized protein</fullName>
    </submittedName>
</protein>
<evidence type="ECO:0000313" key="3">
    <source>
        <dbReference type="EMBL" id="CAG7825152.1"/>
    </source>
</evidence>
<dbReference type="Proteomes" id="UP000708208">
    <property type="component" value="Unassembled WGS sequence"/>
</dbReference>
<keyword evidence="4" id="KW-1185">Reference proteome</keyword>
<organism evidence="3 4">
    <name type="scientific">Allacma fusca</name>
    <dbReference type="NCBI Taxonomy" id="39272"/>
    <lineage>
        <taxon>Eukaryota</taxon>
        <taxon>Metazoa</taxon>
        <taxon>Ecdysozoa</taxon>
        <taxon>Arthropoda</taxon>
        <taxon>Hexapoda</taxon>
        <taxon>Collembola</taxon>
        <taxon>Symphypleona</taxon>
        <taxon>Sminthuridae</taxon>
        <taxon>Allacma</taxon>
    </lineage>
</organism>
<dbReference type="PANTHER" id="PTHR10380">
    <property type="entry name" value="CUTICLE PROTEIN"/>
    <property type="match status" value="1"/>
</dbReference>
<reference evidence="3" key="1">
    <citation type="submission" date="2021-06" db="EMBL/GenBank/DDBJ databases">
        <authorList>
            <person name="Hodson N. C."/>
            <person name="Mongue J. A."/>
            <person name="Jaron S. K."/>
        </authorList>
    </citation>
    <scope>NUCLEOTIDE SEQUENCE</scope>
</reference>
<dbReference type="InterPro" id="IPR050468">
    <property type="entry name" value="Cuticle_Struct_Prot"/>
</dbReference>
<dbReference type="InterPro" id="IPR000618">
    <property type="entry name" value="Insect_cuticle"/>
</dbReference>
<evidence type="ECO:0000313" key="4">
    <source>
        <dbReference type="Proteomes" id="UP000708208"/>
    </source>
</evidence>
<dbReference type="InterPro" id="IPR031311">
    <property type="entry name" value="CHIT_BIND_RR_consensus"/>
</dbReference>
<proteinExistence type="predicted"/>
<comment type="caution">
    <text evidence="3">The sequence shown here is derived from an EMBL/GenBank/DDBJ whole genome shotgun (WGS) entry which is preliminary data.</text>
</comment>